<comment type="caution">
    <text evidence="11">The sequence shown here is derived from an EMBL/GenBank/DDBJ whole genome shotgun (WGS) entry which is preliminary data.</text>
</comment>
<dbReference type="PROSITE" id="PS50125">
    <property type="entry name" value="GUANYLATE_CYCLASE_2"/>
    <property type="match status" value="2"/>
</dbReference>
<feature type="transmembrane region" description="Helical" evidence="9">
    <location>
        <begin position="885"/>
        <end position="905"/>
    </location>
</feature>
<dbReference type="GO" id="GO:0046872">
    <property type="term" value="F:metal ion binding"/>
    <property type="evidence" value="ECO:0007669"/>
    <property type="project" value="UniProtKB-KW"/>
</dbReference>
<feature type="transmembrane region" description="Helical" evidence="9">
    <location>
        <begin position="1371"/>
        <end position="1390"/>
    </location>
</feature>
<evidence type="ECO:0000256" key="8">
    <source>
        <dbReference type="SAM" id="MobiDB-lite"/>
    </source>
</evidence>
<dbReference type="InterPro" id="IPR023214">
    <property type="entry name" value="HAD_sf"/>
</dbReference>
<gene>
    <name evidence="11" type="ORF">DYB35_008051</name>
</gene>
<evidence type="ECO:0000256" key="2">
    <source>
        <dbReference type="ARBA" id="ARBA00022692"/>
    </source>
</evidence>
<dbReference type="Gene3D" id="3.30.70.1230">
    <property type="entry name" value="Nucleotide cyclase"/>
    <property type="match status" value="3"/>
</dbReference>
<reference evidence="11 12" key="1">
    <citation type="submission" date="2018-08" db="EMBL/GenBank/DDBJ databases">
        <title>Aphanomyces genome sequencing and annotation.</title>
        <authorList>
            <person name="Minardi D."/>
            <person name="Oidtmann B."/>
            <person name="Van Der Giezen M."/>
            <person name="Studholme D.J."/>
        </authorList>
    </citation>
    <scope>NUCLEOTIDE SEQUENCE [LARGE SCALE GENOMIC DNA]</scope>
    <source>
        <strain evidence="11 12">Sv</strain>
    </source>
</reference>
<dbReference type="InterPro" id="IPR001757">
    <property type="entry name" value="P_typ_ATPase"/>
</dbReference>
<proteinExistence type="predicted"/>
<dbReference type="InterPro" id="IPR036412">
    <property type="entry name" value="HAD-like_sf"/>
</dbReference>
<evidence type="ECO:0000256" key="5">
    <source>
        <dbReference type="ARBA" id="ARBA00022989"/>
    </source>
</evidence>
<feature type="transmembrane region" description="Helical" evidence="9">
    <location>
        <begin position="310"/>
        <end position="333"/>
    </location>
</feature>
<dbReference type="SUPFAM" id="SSF81653">
    <property type="entry name" value="Calcium ATPase, transduction domain A"/>
    <property type="match status" value="1"/>
</dbReference>
<feature type="domain" description="Guanylate cyclase" evidence="10">
    <location>
        <begin position="1497"/>
        <end position="1534"/>
    </location>
</feature>
<feature type="domain" description="Guanylate cyclase" evidence="10">
    <location>
        <begin position="1857"/>
        <end position="2031"/>
    </location>
</feature>
<feature type="non-terminal residue" evidence="11">
    <location>
        <position position="1"/>
    </location>
</feature>
<evidence type="ECO:0000256" key="6">
    <source>
        <dbReference type="ARBA" id="ARBA00023136"/>
    </source>
</evidence>
<dbReference type="VEuPathDB" id="FungiDB:H257_04641"/>
<sequence length="2339" mass="255698">LPQGLKAHAAKKNLERLLSVAPEADRVFFVHDRSRTREHCTGHCQPPYPTNVMRTSKYSVLTFVPHNLLEQFRRVANVYFLVISVLQLTTSSLSPTNTYSTVLPFFIVLAVTMVKDAIEDRRRYVADATVNLLTTHRLVRSSFEVVTWQSLEVGDIVRVMDGDSVPADLLLVVSGESSTEDNAADASQSSAYVDTSGLDGAAHPKLKQCLDNTSSSTTMSLEPYHGRQICCDAPNPSLLVMGGSITNGSGTIEDATKFTIDNVLLRGTMLCRTKWVVGIVLATGHDTKLLQHCQRPMAKFSQIDRVANRCIGALIGVLVVLVTASAAAGQGFLQQPAHVVVTFGLENEPGMQFGSLWITYLILYSHLVPISLYITLDVVKWFQVKQIERDMSMACPVTGRLATANTANLNEDLGQVKYVFTAKTGTLTANVMALRLCSVDGTIVDHSTPTPQLQDTVASRTLARCVLLCHAATYYDQRLYSSSPDEMALLAGFSMLHCAFQGRNGNVVTISIFGDVETYLVLACNPFDSIRRCISLNAVDQATVYCKGADSALMPCCVRQSSVTLIAQHVLQFACAGLRTLVFASRLITGDEFTSIGKVAISQDRDALVEALEGPSMAILGATGIEDRIQTGVPNCIGMLRQAGMRIWIVTGDKDETAVATASACGLYTTGCAPPAAAASQCQPFLQHHQSLLLSVDGTSVDECLDQITQHRRALKKQGLWNPATVIPTLVVVLHGLALDTIVAANYEVPTDLLLELLVQASTVVACRVTPAQKATLVRLVQTYDPGNVTLAVGDGGNDVPMLQTAHIGVGLYGREGYQTVRAADFAIAEFRFLSPLLLLHGRWNHRRIMHVLLFTLYKNLVLVATVGLFSFFTGFSGQTMIDSSLIVGWNVLFTIAPMFVFGIVDQDITATTVLHFPAIYQEMEPLHARKFLLWAASAVLHSSIILYIMTTSVRGSPSEQGGVFYLGTIVFGATLLSITVKAAMTMHRWHRWQRVHVASLAVGPVLFAVVVWVCSNLYILWPHLQVARDFAGLGTALISHWPSVTLLILVAVSASILPDVAFIVFQRLYYYSNRHVLQEIDSHSNRRSDKPQIVAPCPDTPAASLVVTDPLSDSCGGRSSPQSPAPTPVPTGDIPMSTAPPSSECAILIAQLQRLHATHRADPEDNLLAATDTKMHPTKMAFVGKQRVALESEFDASVVRQERHRVRFYVYVATSLMLASVLLEYFVRPATTFPNFPRVPPPPLVHSEAPPRRPSVRQPDARQEHAMTTSFLVSRLIIVVLALSYAQFTRTSTFSKHYHIAIMVPLAVTGVVVSATITVTGYVSAVLFPIVVLTMLHVQFTAALLLVLGNFAVYVVLQMLFSAGLSPIELGAFTCYIALVVGLAAHGCWRRQYAMRVDFLQHRALAIEEFRAMDMLRSMFPPHVMAKLKAGDAVISEQEPHVTVLFCDVVDLHAFMHDHAPAEVVALQLAALRAACLAQEMLRLMATCRTPRGTTIPLRIGLHSGRVLSGLVGRKKQQFSLFGDTVNTASRMQSTGLIGAVQVSEATHLHLKSSFSFESRHVDVKGKGPMTPYLLGEPVSDAARQLLRPRPAKPAPAAATAGDRHDVAMAANVHPTWLHFTEPSMEAAFVAATSAARDTAAMYVLYALGLYMGGFALVRDIVLGVDDNRITSDLLVFSVVSRLTMVAATAGVLRWRPAMVLSRTCLVACLCITILASYHIWAVQTCGTDRQGDMLALDVVWVMFAVSNSGALVHRAAIGFNITAWAVSIPVFVLSYTRQGTSDCMYPIILTSCAAIANVTTSRRIEFFNRRVLWLQQRTQLETTKADELLYQRLPQAVVRRMKQGDVVCDEHVNVGILYSDIKGYTSIASKANTEQVIHMLDTTFASFDTLTDKHNVFKLQTIGDAYVVVSGLPYVDAAMPDAGKDGIPKLLRQDTNADAAVCEIQRDQARQQTTTNAPCMRVDLHLQNLLHMALDMIHQVAQVHDPNTNEPLQLRIGIHLGRIYGGVIGNTTLRYDMWGPDVLTANEVESNGVAGKVVVTDAVKTELEALGIECHYHCDIKANVKTYVVQLEPGHDLPRSDSPRRATSGSPVSCMARWTFGSNSHPPTSISAFLDEATELYVHVWTLEEQHYGRQDANTAIAYAGLGNVYILRNEPNEAVGYYTKAIDTFEAACDGAVPASAFLRMHLAKVHMHLQRKVDAMTLLHEAATFFKSHASQFLDSETTRRDAATNAIDAWRGWLQLANGDAHVDTPSIYRNMAEAAEIGYGEFSVEAADAMVAEGHYLLNVGNTDKGEEALTAASYIMEIHYGIHDKRVRKLRQEIVSVGAKRKQGEPSS</sequence>
<feature type="transmembrane region" description="Helical" evidence="9">
    <location>
        <begin position="996"/>
        <end position="1022"/>
    </location>
</feature>
<dbReference type="PRINTS" id="PR00119">
    <property type="entry name" value="CATATPASE"/>
</dbReference>
<evidence type="ECO:0000256" key="4">
    <source>
        <dbReference type="ARBA" id="ARBA00022842"/>
    </source>
</evidence>
<dbReference type="InterPro" id="IPR029787">
    <property type="entry name" value="Nucleotide_cyclase"/>
</dbReference>
<dbReference type="Gene3D" id="2.70.150.10">
    <property type="entry name" value="Calcium-transporting ATPase, cytoplasmic transduction domain A"/>
    <property type="match status" value="1"/>
</dbReference>
<feature type="repeat" description="TPR" evidence="7">
    <location>
        <begin position="2142"/>
        <end position="2175"/>
    </location>
</feature>
<dbReference type="InterPro" id="IPR019734">
    <property type="entry name" value="TPR_rpt"/>
</dbReference>
<evidence type="ECO:0000256" key="3">
    <source>
        <dbReference type="ARBA" id="ARBA00022723"/>
    </source>
</evidence>
<evidence type="ECO:0000256" key="1">
    <source>
        <dbReference type="ARBA" id="ARBA00004141"/>
    </source>
</evidence>
<feature type="transmembrane region" description="Helical" evidence="9">
    <location>
        <begin position="852"/>
        <end position="873"/>
    </location>
</feature>
<dbReference type="InterPro" id="IPR008250">
    <property type="entry name" value="ATPase_P-typ_transduc_dom_A_sf"/>
</dbReference>
<feature type="transmembrane region" description="Helical" evidence="9">
    <location>
        <begin position="963"/>
        <end position="984"/>
    </location>
</feature>
<dbReference type="InterPro" id="IPR011990">
    <property type="entry name" value="TPR-like_helical_dom_sf"/>
</dbReference>
<dbReference type="Gene3D" id="1.25.40.10">
    <property type="entry name" value="Tetratricopeptide repeat domain"/>
    <property type="match status" value="1"/>
</dbReference>
<dbReference type="SUPFAM" id="SSF48452">
    <property type="entry name" value="TPR-like"/>
    <property type="match status" value="1"/>
</dbReference>
<dbReference type="PANTHER" id="PTHR24092">
    <property type="entry name" value="PROBABLE PHOSPHOLIPID-TRANSPORTING ATPASE"/>
    <property type="match status" value="1"/>
</dbReference>
<dbReference type="NCBIfam" id="TIGR01494">
    <property type="entry name" value="ATPase_P-type"/>
    <property type="match status" value="1"/>
</dbReference>
<feature type="transmembrane region" description="Helical" evidence="9">
    <location>
        <begin position="1209"/>
        <end position="1228"/>
    </location>
</feature>
<dbReference type="GO" id="GO:0045332">
    <property type="term" value="P:phospholipid translocation"/>
    <property type="evidence" value="ECO:0007669"/>
    <property type="project" value="TreeGrafter"/>
</dbReference>
<keyword evidence="2 9" id="KW-0812">Transmembrane</keyword>
<protein>
    <recommendedName>
        <fullName evidence="10">Guanylate cyclase domain-containing protein</fullName>
    </recommendedName>
</protein>
<dbReference type="PANTHER" id="PTHR24092:SF150">
    <property type="entry name" value="PHOSPHOLIPID-TRANSPORTING ATPASE"/>
    <property type="match status" value="1"/>
</dbReference>
<evidence type="ECO:0000313" key="11">
    <source>
        <dbReference type="EMBL" id="RHY89087.1"/>
    </source>
</evidence>
<dbReference type="Pfam" id="PF16212">
    <property type="entry name" value="PhoLip_ATPase_C"/>
    <property type="match status" value="1"/>
</dbReference>
<dbReference type="InterPro" id="IPR001054">
    <property type="entry name" value="A/G_cyclase"/>
</dbReference>
<evidence type="ECO:0000256" key="9">
    <source>
        <dbReference type="SAM" id="Phobius"/>
    </source>
</evidence>
<dbReference type="GO" id="GO:0005886">
    <property type="term" value="C:plasma membrane"/>
    <property type="evidence" value="ECO:0007669"/>
    <property type="project" value="TreeGrafter"/>
</dbReference>
<evidence type="ECO:0000256" key="7">
    <source>
        <dbReference type="PROSITE-ProRule" id="PRU00339"/>
    </source>
</evidence>
<dbReference type="Gene3D" id="3.40.50.1000">
    <property type="entry name" value="HAD superfamily/HAD-like"/>
    <property type="match status" value="1"/>
</dbReference>
<dbReference type="InterPro" id="IPR032630">
    <property type="entry name" value="P_typ_ATPase_c"/>
</dbReference>
<feature type="region of interest" description="Disordered" evidence="8">
    <location>
        <begin position="1113"/>
        <end position="1137"/>
    </location>
</feature>
<dbReference type="InterPro" id="IPR023298">
    <property type="entry name" value="ATPase_P-typ_TM_dom_sf"/>
</dbReference>
<dbReference type="SMART" id="SM00028">
    <property type="entry name" value="TPR"/>
    <property type="match status" value="2"/>
</dbReference>
<dbReference type="PROSITE" id="PS50005">
    <property type="entry name" value="TPR"/>
    <property type="match status" value="1"/>
</dbReference>
<dbReference type="InterPro" id="IPR023299">
    <property type="entry name" value="ATPase_P-typ_cyto_dom_N"/>
</dbReference>
<dbReference type="GO" id="GO:0005524">
    <property type="term" value="F:ATP binding"/>
    <property type="evidence" value="ECO:0007669"/>
    <property type="project" value="InterPro"/>
</dbReference>
<dbReference type="SUPFAM" id="SSF55073">
    <property type="entry name" value="Nucleotide cyclase"/>
    <property type="match status" value="2"/>
</dbReference>
<dbReference type="Pfam" id="PF00211">
    <property type="entry name" value="Guanylate_cyc"/>
    <property type="match status" value="2"/>
</dbReference>
<dbReference type="InterPro" id="IPR032631">
    <property type="entry name" value="P-type_ATPase_N"/>
</dbReference>
<organism evidence="11 12">
    <name type="scientific">Aphanomyces astaci</name>
    <name type="common">Crayfish plague agent</name>
    <dbReference type="NCBI Taxonomy" id="112090"/>
    <lineage>
        <taxon>Eukaryota</taxon>
        <taxon>Sar</taxon>
        <taxon>Stramenopiles</taxon>
        <taxon>Oomycota</taxon>
        <taxon>Saprolegniomycetes</taxon>
        <taxon>Saprolegniales</taxon>
        <taxon>Verrucalvaceae</taxon>
        <taxon>Aphanomyces</taxon>
    </lineage>
</organism>
<keyword evidence="6 9" id="KW-0472">Membrane</keyword>
<dbReference type="SMART" id="SM00044">
    <property type="entry name" value="CYCc"/>
    <property type="match status" value="2"/>
</dbReference>
<feature type="transmembrane region" description="Helical" evidence="9">
    <location>
        <begin position="1042"/>
        <end position="1066"/>
    </location>
</feature>
<keyword evidence="5 9" id="KW-1133">Transmembrane helix</keyword>
<dbReference type="EMBL" id="QUTG01004137">
    <property type="protein sequence ID" value="RHY89087.1"/>
    <property type="molecule type" value="Genomic_DNA"/>
</dbReference>
<feature type="transmembrane region" description="Helical" evidence="9">
    <location>
        <begin position="1761"/>
        <end position="1778"/>
    </location>
</feature>
<evidence type="ECO:0000313" key="12">
    <source>
        <dbReference type="Proteomes" id="UP000285712"/>
    </source>
</evidence>
<dbReference type="Proteomes" id="UP000285712">
    <property type="component" value="Unassembled WGS sequence"/>
</dbReference>
<comment type="subcellular location">
    <subcellularLocation>
        <location evidence="1">Membrane</location>
        <topology evidence="1">Multi-pass membrane protein</topology>
    </subcellularLocation>
</comment>
<dbReference type="Gene3D" id="3.40.1110.10">
    <property type="entry name" value="Calcium-transporting ATPase, cytoplasmic domain N"/>
    <property type="match status" value="1"/>
</dbReference>
<dbReference type="Pfam" id="PF16209">
    <property type="entry name" value="PhoLip_ATPase_N"/>
    <property type="match status" value="1"/>
</dbReference>
<dbReference type="CDD" id="cd07302">
    <property type="entry name" value="CHD"/>
    <property type="match status" value="2"/>
</dbReference>
<dbReference type="SUPFAM" id="SSF56784">
    <property type="entry name" value="HAD-like"/>
    <property type="match status" value="1"/>
</dbReference>
<feature type="transmembrane region" description="Helical" evidence="9">
    <location>
        <begin position="932"/>
        <end position="951"/>
    </location>
</feature>
<name>A0A3R6XQX2_APHAT</name>
<keyword evidence="7" id="KW-0802">TPR repeat</keyword>
<feature type="transmembrane region" description="Helical" evidence="9">
    <location>
        <begin position="1675"/>
        <end position="1694"/>
    </location>
</feature>
<feature type="transmembrane region" description="Helical" evidence="9">
    <location>
        <begin position="353"/>
        <end position="376"/>
    </location>
</feature>
<feature type="transmembrane region" description="Helical" evidence="9">
    <location>
        <begin position="1322"/>
        <end position="1339"/>
    </location>
</feature>
<dbReference type="GO" id="GO:0016887">
    <property type="term" value="F:ATP hydrolysis activity"/>
    <property type="evidence" value="ECO:0007669"/>
    <property type="project" value="InterPro"/>
</dbReference>
<feature type="transmembrane region" description="Helical" evidence="9">
    <location>
        <begin position="1346"/>
        <end position="1365"/>
    </location>
</feature>
<dbReference type="SUPFAM" id="SSF81660">
    <property type="entry name" value="Metal cation-transporting ATPase, ATP-binding domain N"/>
    <property type="match status" value="1"/>
</dbReference>
<feature type="transmembrane region" description="Helical" evidence="9">
    <location>
        <begin position="1701"/>
        <end position="1723"/>
    </location>
</feature>
<feature type="transmembrane region" description="Helical" evidence="9">
    <location>
        <begin position="1644"/>
        <end position="1663"/>
    </location>
</feature>
<keyword evidence="4" id="KW-0460">Magnesium</keyword>
<evidence type="ECO:0000259" key="10">
    <source>
        <dbReference type="PROSITE" id="PS50125"/>
    </source>
</evidence>
<dbReference type="GO" id="GO:0035556">
    <property type="term" value="P:intracellular signal transduction"/>
    <property type="evidence" value="ECO:0007669"/>
    <property type="project" value="InterPro"/>
</dbReference>
<accession>A0A3R6XQX2</accession>
<dbReference type="GO" id="GO:0009190">
    <property type="term" value="P:cyclic nucleotide biosynthetic process"/>
    <property type="evidence" value="ECO:0007669"/>
    <property type="project" value="InterPro"/>
</dbReference>
<keyword evidence="3" id="KW-0479">Metal-binding</keyword>
<dbReference type="SUPFAM" id="SSF81665">
    <property type="entry name" value="Calcium ATPase, transmembrane domain M"/>
    <property type="match status" value="1"/>
</dbReference>
<dbReference type="GO" id="GO:0140326">
    <property type="term" value="F:ATPase-coupled intramembrane lipid transporter activity"/>
    <property type="evidence" value="ECO:0007669"/>
    <property type="project" value="TreeGrafter"/>
</dbReference>